<comment type="pathway">
    <text evidence="1">Nucleotide-sugar biosynthesis; UDP-alpha-D-glucuronate biosynthesis; UDP-alpha-D-glucuronate from UDP-alpha-D-glucose: step 1/1.</text>
</comment>
<reference evidence="13 14" key="1">
    <citation type="submission" date="2017-10" db="EMBL/GenBank/DDBJ databases">
        <title>Genomics of the genus Arcobacter.</title>
        <authorList>
            <person name="Perez-Cataluna A."/>
            <person name="Figueras M.J."/>
        </authorList>
    </citation>
    <scope>NUCLEOTIDE SEQUENCE [LARGE SCALE GENOMIC DNA]</scope>
    <source>
        <strain evidence="13 14">DSM 24636</strain>
    </source>
</reference>
<dbReference type="InterPro" id="IPR028357">
    <property type="entry name" value="UDPglc_DH_bac"/>
</dbReference>
<evidence type="ECO:0000256" key="6">
    <source>
        <dbReference type="ARBA" id="ARBA00023027"/>
    </source>
</evidence>
<name>A0A4V1LPS4_9BACT</name>
<dbReference type="PIRSF" id="PIRSF500134">
    <property type="entry name" value="UDPglc_DH_bac"/>
    <property type="match status" value="1"/>
</dbReference>
<dbReference type="SMART" id="SM00984">
    <property type="entry name" value="UDPG_MGDP_dh_C"/>
    <property type="match status" value="1"/>
</dbReference>
<dbReference type="InterPro" id="IPR036291">
    <property type="entry name" value="NAD(P)-bd_dom_sf"/>
</dbReference>
<dbReference type="Pfam" id="PF00984">
    <property type="entry name" value="UDPG_MGDP_dh"/>
    <property type="match status" value="1"/>
</dbReference>
<feature type="binding site" evidence="10">
    <location>
        <begin position="258"/>
        <end position="262"/>
    </location>
    <ligand>
        <name>substrate</name>
    </ligand>
</feature>
<feature type="binding site" evidence="11">
    <location>
        <position position="29"/>
    </location>
    <ligand>
        <name>NAD(+)</name>
        <dbReference type="ChEBI" id="CHEBI:57540"/>
    </ligand>
</feature>
<dbReference type="SUPFAM" id="SSF52413">
    <property type="entry name" value="UDP-glucose/GDP-mannose dehydrogenase C-terminal domain"/>
    <property type="match status" value="1"/>
</dbReference>
<evidence type="ECO:0000256" key="10">
    <source>
        <dbReference type="PIRSR" id="PIRSR500134-2"/>
    </source>
</evidence>
<evidence type="ECO:0000313" key="14">
    <source>
        <dbReference type="Proteomes" id="UP000290191"/>
    </source>
</evidence>
<evidence type="ECO:0000256" key="1">
    <source>
        <dbReference type="ARBA" id="ARBA00004701"/>
    </source>
</evidence>
<feature type="binding site" evidence="11">
    <location>
        <position position="34"/>
    </location>
    <ligand>
        <name>NAD(+)</name>
        <dbReference type="ChEBI" id="CHEBI:57540"/>
    </ligand>
</feature>
<dbReference type="InterPro" id="IPR036220">
    <property type="entry name" value="UDP-Glc/GDP-Man_DH_C_sf"/>
</dbReference>
<organism evidence="13 14">
    <name type="scientific">Halarcobacter anaerophilus</name>
    <dbReference type="NCBI Taxonomy" id="877500"/>
    <lineage>
        <taxon>Bacteria</taxon>
        <taxon>Pseudomonadati</taxon>
        <taxon>Campylobacterota</taxon>
        <taxon>Epsilonproteobacteria</taxon>
        <taxon>Campylobacterales</taxon>
        <taxon>Arcobacteraceae</taxon>
        <taxon>Halarcobacter</taxon>
    </lineage>
</organism>
<protein>
    <recommendedName>
        <fullName evidence="4 8">UDP-glucose 6-dehydrogenase</fullName>
        <ecNumber evidence="3 8">1.1.1.22</ecNumber>
    </recommendedName>
</protein>
<dbReference type="OrthoDB" id="9803238at2"/>
<dbReference type="EC" id="1.1.1.22" evidence="3 8"/>
<dbReference type="Gene3D" id="1.20.5.100">
    <property type="entry name" value="Cytochrome c1, transmembrane anchor, C-terminal"/>
    <property type="match status" value="1"/>
</dbReference>
<dbReference type="SUPFAM" id="SSF48179">
    <property type="entry name" value="6-phosphogluconate dehydrogenase C-terminal domain-like"/>
    <property type="match status" value="1"/>
</dbReference>
<comment type="caution">
    <text evidence="13">The sequence shown here is derived from an EMBL/GenBank/DDBJ whole genome shotgun (WGS) entry which is preliminary data.</text>
</comment>
<proteinExistence type="inferred from homology"/>
<dbReference type="PANTHER" id="PTHR43750:SF3">
    <property type="entry name" value="UDP-GLUCOSE 6-DEHYDROGENASE TUAD"/>
    <property type="match status" value="1"/>
</dbReference>
<dbReference type="SUPFAM" id="SSF51735">
    <property type="entry name" value="NAD(P)-binding Rossmann-fold domains"/>
    <property type="match status" value="1"/>
</dbReference>
<feature type="binding site" evidence="10">
    <location>
        <position position="266"/>
    </location>
    <ligand>
        <name>substrate</name>
    </ligand>
</feature>
<feature type="binding site" evidence="10">
    <location>
        <position position="327"/>
    </location>
    <ligand>
        <name>substrate</name>
    </ligand>
</feature>
<evidence type="ECO:0000256" key="7">
    <source>
        <dbReference type="ARBA" id="ARBA00047473"/>
    </source>
</evidence>
<dbReference type="AlphaFoldDB" id="A0A4V1LPS4"/>
<evidence type="ECO:0000313" key="13">
    <source>
        <dbReference type="EMBL" id="RXJ62208.1"/>
    </source>
</evidence>
<feature type="binding site" evidence="11">
    <location>
        <position position="121"/>
    </location>
    <ligand>
        <name>NAD(+)</name>
        <dbReference type="ChEBI" id="CHEBI:57540"/>
    </ligand>
</feature>
<keyword evidence="14" id="KW-1185">Reference proteome</keyword>
<dbReference type="GO" id="GO:0000271">
    <property type="term" value="P:polysaccharide biosynthetic process"/>
    <property type="evidence" value="ECO:0007669"/>
    <property type="project" value="InterPro"/>
</dbReference>
<dbReference type="GO" id="GO:0006065">
    <property type="term" value="P:UDP-glucuronate biosynthetic process"/>
    <property type="evidence" value="ECO:0007669"/>
    <property type="project" value="UniProtKB-UniPathway"/>
</dbReference>
<dbReference type="UniPathway" id="UPA00038">
    <property type="reaction ID" value="UER00491"/>
</dbReference>
<dbReference type="EMBL" id="PDKO01000009">
    <property type="protein sequence ID" value="RXJ62208.1"/>
    <property type="molecule type" value="Genomic_DNA"/>
</dbReference>
<feature type="binding site" evidence="10">
    <location>
        <position position="206"/>
    </location>
    <ligand>
        <name>substrate</name>
    </ligand>
</feature>
<dbReference type="NCBIfam" id="TIGR03026">
    <property type="entry name" value="NDP-sugDHase"/>
    <property type="match status" value="1"/>
</dbReference>
<gene>
    <name evidence="13" type="ORF">CRV06_10605</name>
</gene>
<keyword evidence="6 8" id="KW-0520">NAD</keyword>
<dbReference type="InterPro" id="IPR017476">
    <property type="entry name" value="UDP-Glc/GDP-Man"/>
</dbReference>
<dbReference type="GO" id="GO:0003979">
    <property type="term" value="F:UDP-glucose 6-dehydrogenase activity"/>
    <property type="evidence" value="ECO:0007669"/>
    <property type="project" value="UniProtKB-EC"/>
</dbReference>
<dbReference type="InterPro" id="IPR014026">
    <property type="entry name" value="UDP-Glc/GDP-Man_DH_dimer"/>
</dbReference>
<dbReference type="Pfam" id="PF03720">
    <property type="entry name" value="UDPG_MGDP_dh_C"/>
    <property type="match status" value="1"/>
</dbReference>
<dbReference type="Proteomes" id="UP000290191">
    <property type="component" value="Unassembled WGS sequence"/>
</dbReference>
<feature type="binding site" evidence="11">
    <location>
        <position position="157"/>
    </location>
    <ligand>
        <name>NAD(+)</name>
        <dbReference type="ChEBI" id="CHEBI:57540"/>
    </ligand>
</feature>
<evidence type="ECO:0000256" key="5">
    <source>
        <dbReference type="ARBA" id="ARBA00023002"/>
    </source>
</evidence>
<feature type="domain" description="UDP-glucose/GDP-mannose dehydrogenase C-terminal" evidence="12">
    <location>
        <begin position="320"/>
        <end position="418"/>
    </location>
</feature>
<dbReference type="InterPro" id="IPR008927">
    <property type="entry name" value="6-PGluconate_DH-like_C_sf"/>
</dbReference>
<evidence type="ECO:0000256" key="8">
    <source>
        <dbReference type="PIRNR" id="PIRNR000124"/>
    </source>
</evidence>
<feature type="binding site" evidence="10">
    <location>
        <begin position="154"/>
        <end position="157"/>
    </location>
    <ligand>
        <name>substrate</name>
    </ligand>
</feature>
<evidence type="ECO:0000256" key="3">
    <source>
        <dbReference type="ARBA" id="ARBA00012954"/>
    </source>
</evidence>
<evidence type="ECO:0000256" key="11">
    <source>
        <dbReference type="PIRSR" id="PIRSR500134-3"/>
    </source>
</evidence>
<dbReference type="Pfam" id="PF03721">
    <property type="entry name" value="UDPG_MGDP_dh_N"/>
    <property type="match status" value="1"/>
</dbReference>
<comment type="similarity">
    <text evidence="2 8">Belongs to the UDP-glucose/GDP-mannose dehydrogenase family.</text>
</comment>
<feature type="binding site" evidence="11">
    <location>
        <position position="272"/>
    </location>
    <ligand>
        <name>NAD(+)</name>
        <dbReference type="ChEBI" id="CHEBI:57540"/>
    </ligand>
</feature>
<feature type="binding site" evidence="11">
    <location>
        <position position="84"/>
    </location>
    <ligand>
        <name>NAD(+)</name>
        <dbReference type="ChEBI" id="CHEBI:57540"/>
    </ligand>
</feature>
<feature type="active site" description="Nucleophile" evidence="9">
    <location>
        <position position="269"/>
    </location>
</feature>
<dbReference type="InterPro" id="IPR014027">
    <property type="entry name" value="UDP-Glc/GDP-Man_DH_C"/>
</dbReference>
<accession>A0A4V1LPS4</accession>
<keyword evidence="5 8" id="KW-0560">Oxidoreductase</keyword>
<dbReference type="GO" id="GO:0051287">
    <property type="term" value="F:NAD binding"/>
    <property type="evidence" value="ECO:0007669"/>
    <property type="project" value="InterPro"/>
</dbReference>
<dbReference type="Gene3D" id="3.40.50.720">
    <property type="entry name" value="NAD(P)-binding Rossmann-like Domain"/>
    <property type="match status" value="2"/>
</dbReference>
<dbReference type="PANTHER" id="PTHR43750">
    <property type="entry name" value="UDP-GLUCOSE 6-DEHYDROGENASE TUAD"/>
    <property type="match status" value="1"/>
</dbReference>
<dbReference type="PIRSF" id="PIRSF000124">
    <property type="entry name" value="UDPglc_GDPman_dh"/>
    <property type="match status" value="1"/>
</dbReference>
<evidence type="ECO:0000256" key="2">
    <source>
        <dbReference type="ARBA" id="ARBA00006601"/>
    </source>
</evidence>
<evidence type="ECO:0000259" key="12">
    <source>
        <dbReference type="SMART" id="SM00984"/>
    </source>
</evidence>
<dbReference type="InterPro" id="IPR001732">
    <property type="entry name" value="UDP-Glc/GDP-Man_DH_N"/>
</dbReference>
<evidence type="ECO:0000256" key="4">
    <source>
        <dbReference type="ARBA" id="ARBA00015132"/>
    </source>
</evidence>
<comment type="catalytic activity">
    <reaction evidence="7 8">
        <text>UDP-alpha-D-glucose + 2 NAD(+) + H2O = UDP-alpha-D-glucuronate + 2 NADH + 3 H(+)</text>
        <dbReference type="Rhea" id="RHEA:23596"/>
        <dbReference type="ChEBI" id="CHEBI:15377"/>
        <dbReference type="ChEBI" id="CHEBI:15378"/>
        <dbReference type="ChEBI" id="CHEBI:57540"/>
        <dbReference type="ChEBI" id="CHEBI:57945"/>
        <dbReference type="ChEBI" id="CHEBI:58052"/>
        <dbReference type="ChEBI" id="CHEBI:58885"/>
        <dbReference type="EC" id="1.1.1.22"/>
    </reaction>
</comment>
<feature type="binding site" evidence="11">
    <location>
        <position position="334"/>
    </location>
    <ligand>
        <name>NAD(+)</name>
        <dbReference type="ChEBI" id="CHEBI:57540"/>
    </ligand>
</feature>
<sequence>MIGVIGLGFVGLTTALGFSEKGYKVYGYDIDRGKTDHLKKKKVPFHEPGLPEVLDKNLDKNFFIEESLLEVVSKSEIIFYCVGTPTKESGGADLTYLYNAIDETLSSQIFSEYKVLVIKSTVPPSTTEEIISPYIESKGYKVGSNLGLANNPEFLREGFAWDDFMNPDRIVIGVNDKKSSQTLEKYYKPFNADIHIVSFNTGEFIKYLSNTLLSTLISYSNEMSMIAKTIGNIDISKSFSILHEDKRWLGQPAKMSSYVYPGCGFGGYCLPKDTEALYKESKNKGFEALGLKNVLNINEKIKSFLVNTVEKEVPVNKTIGILGLSFKPNSDDVRDTPAKYIIQLLLEKGYSNIIAYDPLSNKQFQKVYKYSILYVDTLEELISKTDCNILLTAWEEFKIKKELIFEKKLFDFRYFLEKS</sequence>
<dbReference type="RefSeq" id="WP_129082445.1">
    <property type="nucleotide sequence ID" value="NZ_CP041070.1"/>
</dbReference>
<evidence type="ECO:0000256" key="9">
    <source>
        <dbReference type="PIRSR" id="PIRSR500134-1"/>
    </source>
</evidence>